<keyword evidence="2" id="KW-1185">Reference proteome</keyword>
<accession>A0A2P9AVU8</accession>
<proteinExistence type="predicted"/>
<evidence type="ECO:0000313" key="2">
    <source>
        <dbReference type="Proteomes" id="UP000245698"/>
    </source>
</evidence>
<reference evidence="2" key="1">
    <citation type="submission" date="2016-12" db="EMBL/GenBank/DDBJ databases">
        <authorList>
            <person name="Brunel B."/>
        </authorList>
    </citation>
    <scope>NUCLEOTIDE SEQUENCE [LARGE SCALE GENOMIC DNA]</scope>
</reference>
<dbReference type="AlphaFoldDB" id="A0A2P9AVU8"/>
<name>A0A2P9AVU8_9HYPH</name>
<organism evidence="1 2">
    <name type="scientific">Mesorhizobium delmotii</name>
    <dbReference type="NCBI Taxonomy" id="1631247"/>
    <lineage>
        <taxon>Bacteria</taxon>
        <taxon>Pseudomonadati</taxon>
        <taxon>Pseudomonadota</taxon>
        <taxon>Alphaproteobacteria</taxon>
        <taxon>Hyphomicrobiales</taxon>
        <taxon>Phyllobacteriaceae</taxon>
        <taxon>Mesorhizobium</taxon>
    </lineage>
</organism>
<gene>
    <name evidence="1" type="ORF">BQ8482_60237</name>
</gene>
<dbReference type="EMBL" id="FUIG01000070">
    <property type="protein sequence ID" value="SJM35226.1"/>
    <property type="molecule type" value="Genomic_DNA"/>
</dbReference>
<sequence length="208" mass="23920">MRKQLVSFRDFLKTGTLGPVIPGMKMIEIAKVLGAPDGWLTEYAETVPDYWFYGTLEASFDKDPPYELDWFQIEHVHAIRGKTERITDQFALSMDGFNSRTKPSEFLAAGLWTPEEAMVFYTASRDDIELNICVGPIQIYFRVDTDFIEDRDAKKYLNGVTVSQLISDIDHRTEIDSIYSYSHPAIEQITNAIDWRPIGGRDYLNFAR</sequence>
<dbReference type="RefSeq" id="WP_208867943.1">
    <property type="nucleotide sequence ID" value="NZ_FUIG01000070.1"/>
</dbReference>
<dbReference type="Proteomes" id="UP000245698">
    <property type="component" value="Unassembled WGS sequence"/>
</dbReference>
<evidence type="ECO:0000313" key="1">
    <source>
        <dbReference type="EMBL" id="SJM35226.1"/>
    </source>
</evidence>
<protein>
    <submittedName>
        <fullName evidence="1">Uncharacterized protein</fullName>
    </submittedName>
</protein>